<protein>
    <submittedName>
        <fullName evidence="1">Unnamed protein product</fullName>
    </submittedName>
</protein>
<sequence>MIHCKSGNIKTQRDFIDINRVHEVLRKEMSQADFVQKVIDNVQHLATLDRDSTNGAYRSWKNIYLCLYFLQIPKAAKKIFRDWFESSTGIKVQKHFASKTTNKTTEEDYFELPDCEMSLSLFKNYLNYFRTPRWNNNLKYCILQLARTARKLKTIDKEMLDNMRGYTINEMIDYKEPRVKKDPDSSS</sequence>
<organism evidence="1 2">
    <name type="scientific">Ambrosiozyma monospora</name>
    <name type="common">Yeast</name>
    <name type="synonym">Endomycopsis monosporus</name>
    <dbReference type="NCBI Taxonomy" id="43982"/>
    <lineage>
        <taxon>Eukaryota</taxon>
        <taxon>Fungi</taxon>
        <taxon>Dikarya</taxon>
        <taxon>Ascomycota</taxon>
        <taxon>Saccharomycotina</taxon>
        <taxon>Pichiomycetes</taxon>
        <taxon>Pichiales</taxon>
        <taxon>Pichiaceae</taxon>
        <taxon>Ambrosiozyma</taxon>
    </lineage>
</organism>
<name>A0A9W6YUT2_AMBMO</name>
<gene>
    <name evidence="1" type="ORF">Amon01_000230500</name>
</gene>
<evidence type="ECO:0000313" key="2">
    <source>
        <dbReference type="Proteomes" id="UP001165063"/>
    </source>
</evidence>
<keyword evidence="2" id="KW-1185">Reference proteome</keyword>
<evidence type="ECO:0000313" key="1">
    <source>
        <dbReference type="EMBL" id="GMG21866.1"/>
    </source>
</evidence>
<dbReference type="Proteomes" id="UP001165063">
    <property type="component" value="Unassembled WGS sequence"/>
</dbReference>
<comment type="caution">
    <text evidence="1">The sequence shown here is derived from an EMBL/GenBank/DDBJ whole genome shotgun (WGS) entry which is preliminary data.</text>
</comment>
<accession>A0A9W6YUT2</accession>
<dbReference type="EMBL" id="BSXU01000826">
    <property type="protein sequence ID" value="GMG21866.1"/>
    <property type="molecule type" value="Genomic_DNA"/>
</dbReference>
<proteinExistence type="predicted"/>
<dbReference type="AlphaFoldDB" id="A0A9W6YUT2"/>
<reference evidence="1" key="1">
    <citation type="submission" date="2023-04" db="EMBL/GenBank/DDBJ databases">
        <title>Ambrosiozyma monospora NBRC 1965.</title>
        <authorList>
            <person name="Ichikawa N."/>
            <person name="Sato H."/>
            <person name="Tonouchi N."/>
        </authorList>
    </citation>
    <scope>NUCLEOTIDE SEQUENCE</scope>
    <source>
        <strain evidence="1">NBRC 1965</strain>
    </source>
</reference>